<evidence type="ECO:0000313" key="3">
    <source>
        <dbReference type="Proteomes" id="UP000572407"/>
    </source>
</evidence>
<gene>
    <name evidence="2" type="ORF">FHK92_22485</name>
</gene>
<evidence type="ECO:0000256" key="1">
    <source>
        <dbReference type="SAM" id="Phobius"/>
    </source>
</evidence>
<sequence>MKLQTFRTSIAKFLNDEDGLTIVEYAVAGGLVTVAVAAMFVLLGGEVNARITALCAAVKGAACT</sequence>
<comment type="caution">
    <text evidence="2">The sequence shown here is derived from an EMBL/GenBank/DDBJ whole genome shotgun (WGS) entry which is preliminary data.</text>
</comment>
<keyword evidence="1" id="KW-0812">Transmembrane</keyword>
<reference evidence="2 3" key="1">
    <citation type="submission" date="2019-06" db="EMBL/GenBank/DDBJ databases">
        <title>Analysis of the biodiversity of Brassica napus bacterial endophytes for the selection of potential efficient biofertilizers for rapeseed crops.</title>
        <authorList>
            <person name="Jimenez-Gomez A."/>
            <person name="Saati-Santamaria Z."/>
            <person name="Menendez E."/>
            <person name="Rivas R."/>
            <person name="Mateos P.F."/>
            <person name="Velazquez E."/>
            <person name="Garcia-Fraile P."/>
        </authorList>
    </citation>
    <scope>NUCLEOTIDE SEQUENCE [LARGE SCALE GENOMIC DNA]</scope>
    <source>
        <strain evidence="2 3">CDVBN10</strain>
    </source>
</reference>
<evidence type="ECO:0000313" key="2">
    <source>
        <dbReference type="EMBL" id="MBA1380536.1"/>
    </source>
</evidence>
<proteinExistence type="predicted"/>
<dbReference type="Proteomes" id="UP000572407">
    <property type="component" value="Unassembled WGS sequence"/>
</dbReference>
<accession>A0A7V8ZUX9</accession>
<dbReference type="EMBL" id="VDLV01000044">
    <property type="protein sequence ID" value="MBA1380536.1"/>
    <property type="molecule type" value="Genomic_DNA"/>
</dbReference>
<organism evidence="2 3">
    <name type="scientific">Pseudomonas brassicacearum subsp. neoaurantiaca</name>
    <dbReference type="NCBI Taxonomy" id="494916"/>
    <lineage>
        <taxon>Bacteria</taxon>
        <taxon>Pseudomonadati</taxon>
        <taxon>Pseudomonadota</taxon>
        <taxon>Gammaproteobacteria</taxon>
        <taxon>Pseudomonadales</taxon>
        <taxon>Pseudomonadaceae</taxon>
        <taxon>Pseudomonas</taxon>
    </lineage>
</organism>
<protein>
    <submittedName>
        <fullName evidence="2">Flp family type IVb pilin</fullName>
    </submittedName>
</protein>
<feature type="transmembrane region" description="Helical" evidence="1">
    <location>
        <begin position="22"/>
        <end position="43"/>
    </location>
</feature>
<dbReference type="RefSeq" id="WP_181289889.1">
    <property type="nucleotide sequence ID" value="NZ_VDLV01000044.1"/>
</dbReference>
<name>A0A7V8ZUX9_9PSED</name>
<dbReference type="AlphaFoldDB" id="A0A7V8ZUX9"/>
<keyword evidence="1" id="KW-0472">Membrane</keyword>
<keyword evidence="1" id="KW-1133">Transmembrane helix</keyword>